<keyword evidence="2" id="KW-1185">Reference proteome</keyword>
<accession>A0A0C2WVN2</accession>
<evidence type="ECO:0000313" key="2">
    <source>
        <dbReference type="Proteomes" id="UP000054097"/>
    </source>
</evidence>
<reference evidence="1 2" key="1">
    <citation type="submission" date="2014-04" db="EMBL/GenBank/DDBJ databases">
        <authorList>
            <consortium name="DOE Joint Genome Institute"/>
            <person name="Kuo A."/>
            <person name="Zuccaro A."/>
            <person name="Kohler A."/>
            <person name="Nagy L.G."/>
            <person name="Floudas D."/>
            <person name="Copeland A."/>
            <person name="Barry K.W."/>
            <person name="Cichocki N."/>
            <person name="Veneault-Fourrey C."/>
            <person name="LaButti K."/>
            <person name="Lindquist E.A."/>
            <person name="Lipzen A."/>
            <person name="Lundell T."/>
            <person name="Morin E."/>
            <person name="Murat C."/>
            <person name="Sun H."/>
            <person name="Tunlid A."/>
            <person name="Henrissat B."/>
            <person name="Grigoriev I.V."/>
            <person name="Hibbett D.S."/>
            <person name="Martin F."/>
            <person name="Nordberg H.P."/>
            <person name="Cantor M.N."/>
            <person name="Hua S.X."/>
        </authorList>
    </citation>
    <scope>NUCLEOTIDE SEQUENCE [LARGE SCALE GENOMIC DNA]</scope>
    <source>
        <strain evidence="1 2">MAFF 305830</strain>
    </source>
</reference>
<gene>
    <name evidence="1" type="ORF">M408DRAFT_304475</name>
</gene>
<dbReference type="HOGENOM" id="CLU_1422220_0_0_1"/>
<organism evidence="1 2">
    <name type="scientific">Serendipita vermifera MAFF 305830</name>
    <dbReference type="NCBI Taxonomy" id="933852"/>
    <lineage>
        <taxon>Eukaryota</taxon>
        <taxon>Fungi</taxon>
        <taxon>Dikarya</taxon>
        <taxon>Basidiomycota</taxon>
        <taxon>Agaricomycotina</taxon>
        <taxon>Agaricomycetes</taxon>
        <taxon>Sebacinales</taxon>
        <taxon>Serendipitaceae</taxon>
        <taxon>Serendipita</taxon>
    </lineage>
</organism>
<name>A0A0C2WVN2_SERVB</name>
<dbReference type="AlphaFoldDB" id="A0A0C2WVN2"/>
<reference evidence="2" key="2">
    <citation type="submission" date="2015-01" db="EMBL/GenBank/DDBJ databases">
        <title>Evolutionary Origins and Diversification of the Mycorrhizal Mutualists.</title>
        <authorList>
            <consortium name="DOE Joint Genome Institute"/>
            <consortium name="Mycorrhizal Genomics Consortium"/>
            <person name="Kohler A."/>
            <person name="Kuo A."/>
            <person name="Nagy L.G."/>
            <person name="Floudas D."/>
            <person name="Copeland A."/>
            <person name="Barry K.W."/>
            <person name="Cichocki N."/>
            <person name="Veneault-Fourrey C."/>
            <person name="LaButti K."/>
            <person name="Lindquist E.A."/>
            <person name="Lipzen A."/>
            <person name="Lundell T."/>
            <person name="Morin E."/>
            <person name="Murat C."/>
            <person name="Riley R."/>
            <person name="Ohm R."/>
            <person name="Sun H."/>
            <person name="Tunlid A."/>
            <person name="Henrissat B."/>
            <person name="Grigoriev I.V."/>
            <person name="Hibbett D.S."/>
            <person name="Martin F."/>
        </authorList>
    </citation>
    <scope>NUCLEOTIDE SEQUENCE [LARGE SCALE GENOMIC DNA]</scope>
    <source>
        <strain evidence="2">MAFF 305830</strain>
    </source>
</reference>
<dbReference type="EMBL" id="KN824383">
    <property type="protein sequence ID" value="KIM21452.1"/>
    <property type="molecule type" value="Genomic_DNA"/>
</dbReference>
<protein>
    <submittedName>
        <fullName evidence="1">Uncharacterized protein</fullName>
    </submittedName>
</protein>
<dbReference type="Proteomes" id="UP000054097">
    <property type="component" value="Unassembled WGS sequence"/>
</dbReference>
<sequence>MPAGTGSSGSSPAFKSASEVFVPHSQCLTEQGTEGQVRRSWSQHADSLRHLVRFRCHVWIDKRLGDRSRLGTTSHFHLPLCPLPRLGSLYSTRRRSSSTTYVALPQLRCPRWPRPSTLLLVHELLRRVHLLMAGQLRLDGYQRGYSLLTSGGWRIYRLPNHWTASNILRAQAHSHVRVDHHYHRHHSPTLW</sequence>
<evidence type="ECO:0000313" key="1">
    <source>
        <dbReference type="EMBL" id="KIM21452.1"/>
    </source>
</evidence>
<proteinExistence type="predicted"/>